<dbReference type="InterPro" id="IPR001179">
    <property type="entry name" value="PPIase_FKBP_dom"/>
</dbReference>
<keyword evidence="4 5" id="KW-0413">Isomerase</keyword>
<evidence type="ECO:0000313" key="9">
    <source>
        <dbReference type="Proteomes" id="UP001216638"/>
    </source>
</evidence>
<evidence type="ECO:0000256" key="4">
    <source>
        <dbReference type="ARBA" id="ARBA00023235"/>
    </source>
</evidence>
<dbReference type="PANTHER" id="PTHR45779">
    <property type="entry name" value="PEPTIDYLPROLYL ISOMERASE"/>
    <property type="match status" value="1"/>
</dbReference>
<evidence type="ECO:0000256" key="6">
    <source>
        <dbReference type="SAM" id="SignalP"/>
    </source>
</evidence>
<evidence type="ECO:0000256" key="5">
    <source>
        <dbReference type="PROSITE-ProRule" id="PRU00277"/>
    </source>
</evidence>
<dbReference type="Pfam" id="PF00254">
    <property type="entry name" value="FKBP_C"/>
    <property type="match status" value="1"/>
</dbReference>
<comment type="catalytic activity">
    <reaction evidence="1 5">
        <text>[protein]-peptidylproline (omega=180) = [protein]-peptidylproline (omega=0)</text>
        <dbReference type="Rhea" id="RHEA:16237"/>
        <dbReference type="Rhea" id="RHEA-COMP:10747"/>
        <dbReference type="Rhea" id="RHEA-COMP:10748"/>
        <dbReference type="ChEBI" id="CHEBI:83833"/>
        <dbReference type="ChEBI" id="CHEBI:83834"/>
        <dbReference type="EC" id="5.2.1.8"/>
    </reaction>
</comment>
<dbReference type="Gene3D" id="3.10.50.40">
    <property type="match status" value="1"/>
</dbReference>
<gene>
    <name evidence="8" type="primary">FPR2</name>
    <name evidence="8" type="ORF">MBRA1_002535</name>
</gene>
<feature type="domain" description="PPIase FKBP-type" evidence="7">
    <location>
        <begin position="45"/>
        <end position="133"/>
    </location>
</feature>
<reference evidence="8" key="1">
    <citation type="submission" date="2023-03" db="EMBL/GenBank/DDBJ databases">
        <title>Mating type loci evolution in Malassezia.</title>
        <authorList>
            <person name="Coelho M.A."/>
        </authorList>
    </citation>
    <scope>NUCLEOTIDE SEQUENCE</scope>
    <source>
        <strain evidence="8">CBS 14135</strain>
    </source>
</reference>
<dbReference type="PROSITE" id="PS50059">
    <property type="entry name" value="FKBP_PPIASE"/>
    <property type="match status" value="1"/>
</dbReference>
<dbReference type="SUPFAM" id="SSF54534">
    <property type="entry name" value="FKBP-like"/>
    <property type="match status" value="1"/>
</dbReference>
<keyword evidence="3 5" id="KW-0697">Rotamase</keyword>
<dbReference type="Proteomes" id="UP001216638">
    <property type="component" value="Chromosome 3"/>
</dbReference>
<name>A0AAF0IQB5_9BASI</name>
<proteinExistence type="predicted"/>
<keyword evidence="6" id="KW-0732">Signal</keyword>
<dbReference type="EMBL" id="CP119953">
    <property type="protein sequence ID" value="WFC95881.1"/>
    <property type="molecule type" value="Genomic_DNA"/>
</dbReference>
<evidence type="ECO:0000256" key="2">
    <source>
        <dbReference type="ARBA" id="ARBA00013194"/>
    </source>
</evidence>
<evidence type="ECO:0000256" key="3">
    <source>
        <dbReference type="ARBA" id="ARBA00023110"/>
    </source>
</evidence>
<dbReference type="InterPro" id="IPR046357">
    <property type="entry name" value="PPIase_dom_sf"/>
</dbReference>
<dbReference type="PANTHER" id="PTHR45779:SF7">
    <property type="entry name" value="PEPTIDYLPROLYL ISOMERASE"/>
    <property type="match status" value="1"/>
</dbReference>
<feature type="chain" id="PRO_5041931591" description="peptidylprolyl isomerase" evidence="6">
    <location>
        <begin position="21"/>
        <end position="147"/>
    </location>
</feature>
<sequence>MRFGLLWTALACAGLAGVAAKEPPKMMQIGTKFKPEKCEFRTQRGDELVMQYTGKLWDGTKFDSSYDHGQPFTFTLGIGQVIRGWDEGLREMCIGEKRRLLLPPHFAYGPKGAGSIIPPDASLVFDVELLDIQGPRITASKVMHKEL</sequence>
<feature type="signal peptide" evidence="6">
    <location>
        <begin position="1"/>
        <end position="20"/>
    </location>
</feature>
<organism evidence="8 9">
    <name type="scientific">Malassezia brasiliensis</name>
    <dbReference type="NCBI Taxonomy" id="1821822"/>
    <lineage>
        <taxon>Eukaryota</taxon>
        <taxon>Fungi</taxon>
        <taxon>Dikarya</taxon>
        <taxon>Basidiomycota</taxon>
        <taxon>Ustilaginomycotina</taxon>
        <taxon>Malasseziomycetes</taxon>
        <taxon>Malasseziales</taxon>
        <taxon>Malasseziaceae</taxon>
        <taxon>Malassezia</taxon>
    </lineage>
</organism>
<dbReference type="GO" id="GO:0005783">
    <property type="term" value="C:endoplasmic reticulum"/>
    <property type="evidence" value="ECO:0007669"/>
    <property type="project" value="TreeGrafter"/>
</dbReference>
<evidence type="ECO:0000259" key="7">
    <source>
        <dbReference type="PROSITE" id="PS50059"/>
    </source>
</evidence>
<evidence type="ECO:0000256" key="1">
    <source>
        <dbReference type="ARBA" id="ARBA00000971"/>
    </source>
</evidence>
<dbReference type="AlphaFoldDB" id="A0AAF0IQB5"/>
<dbReference type="GO" id="GO:0003755">
    <property type="term" value="F:peptidyl-prolyl cis-trans isomerase activity"/>
    <property type="evidence" value="ECO:0007669"/>
    <property type="project" value="UniProtKB-KW"/>
</dbReference>
<protein>
    <recommendedName>
        <fullName evidence="2 5">peptidylprolyl isomerase</fullName>
        <ecNumber evidence="2 5">5.2.1.8</ecNumber>
    </recommendedName>
</protein>
<keyword evidence="9" id="KW-1185">Reference proteome</keyword>
<accession>A0AAF0IQB5</accession>
<dbReference type="InterPro" id="IPR044609">
    <property type="entry name" value="FKBP2/11"/>
</dbReference>
<evidence type="ECO:0000313" key="8">
    <source>
        <dbReference type="EMBL" id="WFC95881.1"/>
    </source>
</evidence>
<dbReference type="FunFam" id="3.10.50.40:FF:000006">
    <property type="entry name" value="Peptidyl-prolyl cis-trans isomerase"/>
    <property type="match status" value="1"/>
</dbReference>
<dbReference type="EC" id="5.2.1.8" evidence="2 5"/>